<protein>
    <recommendedName>
        <fullName evidence="3">SWIM-type domain-containing protein</fullName>
    </recommendedName>
</protein>
<keyword evidence="1" id="KW-0862">Zinc</keyword>
<evidence type="ECO:0000256" key="2">
    <source>
        <dbReference type="SAM" id="MobiDB-lite"/>
    </source>
</evidence>
<keyword evidence="1" id="KW-0863">Zinc-finger</keyword>
<feature type="compositionally biased region" description="Basic residues" evidence="2">
    <location>
        <begin position="373"/>
        <end position="398"/>
    </location>
</feature>
<evidence type="ECO:0000259" key="3">
    <source>
        <dbReference type="PROSITE" id="PS50966"/>
    </source>
</evidence>
<dbReference type="CDD" id="cd15489">
    <property type="entry name" value="PHD_SF"/>
    <property type="match status" value="1"/>
</dbReference>
<evidence type="ECO:0000313" key="5">
    <source>
        <dbReference type="Proteomes" id="UP001451303"/>
    </source>
</evidence>
<feature type="region of interest" description="Disordered" evidence="2">
    <location>
        <begin position="331"/>
        <end position="353"/>
    </location>
</feature>
<dbReference type="Proteomes" id="UP001451303">
    <property type="component" value="Unassembled WGS sequence"/>
</dbReference>
<feature type="compositionally biased region" description="Polar residues" evidence="2">
    <location>
        <begin position="299"/>
        <end position="308"/>
    </location>
</feature>
<gene>
    <name evidence="4" type="ORF">QR685DRAFT_604574</name>
</gene>
<feature type="compositionally biased region" description="Basic and acidic residues" evidence="2">
    <location>
        <begin position="399"/>
        <end position="428"/>
    </location>
</feature>
<dbReference type="SUPFAM" id="SSF57903">
    <property type="entry name" value="FYVE/PHD zinc finger"/>
    <property type="match status" value="1"/>
</dbReference>
<feature type="domain" description="SWIM-type" evidence="3">
    <location>
        <begin position="103"/>
        <end position="144"/>
    </location>
</feature>
<proteinExistence type="predicted"/>
<dbReference type="InterPro" id="IPR011011">
    <property type="entry name" value="Znf_FYVE_PHD"/>
</dbReference>
<dbReference type="PROSITE" id="PS50966">
    <property type="entry name" value="ZF_SWIM"/>
    <property type="match status" value="1"/>
</dbReference>
<reference evidence="4 5" key="1">
    <citation type="submission" date="2023-09" db="EMBL/GenBank/DDBJ databases">
        <title>Multi-omics analysis of a traditional fermented food reveals byproduct-associated fungal strains for waste-to-food upcycling.</title>
        <authorList>
            <consortium name="Lawrence Berkeley National Laboratory"/>
            <person name="Rekdal V.M."/>
            <person name="Villalobos-Escobedo J.M."/>
            <person name="Rodriguez-Valeron N."/>
            <person name="Garcia M.O."/>
            <person name="Vasquez D.P."/>
            <person name="Damayanti I."/>
            <person name="Sorensen P.M."/>
            <person name="Baidoo E.E."/>
            <person name="De Carvalho A.C."/>
            <person name="Riley R."/>
            <person name="Lipzen A."/>
            <person name="He G."/>
            <person name="Yan M."/>
            <person name="Haridas S."/>
            <person name="Daum C."/>
            <person name="Yoshinaga Y."/>
            <person name="Ng V."/>
            <person name="Grigoriev I.V."/>
            <person name="Munk R."/>
            <person name="Nuraida L."/>
            <person name="Wijaya C.H."/>
            <person name="Morales P.-C."/>
            <person name="Keasling J.D."/>
        </authorList>
    </citation>
    <scope>NUCLEOTIDE SEQUENCE [LARGE SCALE GENOMIC DNA]</scope>
    <source>
        <strain evidence="4 5">FGSC 2613</strain>
    </source>
</reference>
<evidence type="ECO:0000256" key="1">
    <source>
        <dbReference type="PROSITE-ProRule" id="PRU00325"/>
    </source>
</evidence>
<feature type="region of interest" description="Disordered" evidence="2">
    <location>
        <begin position="372"/>
        <end position="428"/>
    </location>
</feature>
<feature type="region of interest" description="Disordered" evidence="2">
    <location>
        <begin position="261"/>
        <end position="308"/>
    </location>
</feature>
<organism evidence="4 5">
    <name type="scientific">Neurospora intermedia</name>
    <dbReference type="NCBI Taxonomy" id="5142"/>
    <lineage>
        <taxon>Eukaryota</taxon>
        <taxon>Fungi</taxon>
        <taxon>Dikarya</taxon>
        <taxon>Ascomycota</taxon>
        <taxon>Pezizomycotina</taxon>
        <taxon>Sordariomycetes</taxon>
        <taxon>Sordariomycetidae</taxon>
        <taxon>Sordariales</taxon>
        <taxon>Sordariaceae</taxon>
        <taxon>Neurospora</taxon>
    </lineage>
</organism>
<dbReference type="EMBL" id="JAVLET010000003">
    <property type="protein sequence ID" value="KAL0471550.1"/>
    <property type="molecule type" value="Genomic_DNA"/>
</dbReference>
<evidence type="ECO:0000313" key="4">
    <source>
        <dbReference type="EMBL" id="KAL0471550.1"/>
    </source>
</evidence>
<sequence length="428" mass="48561">MTMERTLPADWRRDDAPGAELPFSTLEQRCAARNLSVLGGRSEMIERLDHHQKVCSEKRLTFWQNQPSDDPSYEDAYKRALQLADCTKLRIVQAKNVTWSGHFQVTHEGDQLAVVRFGREVWCTCKEWRRYTCVHIVYVLRYVLNCPKPLRWQRSFLSTELEDIHRHSYAVSTLLLTNWKNEDPLCALCFKAVAPAEEQRTCCFTCGRVMHIDCVDAARKVSRLAMEEQCWRCKDETEWGIHKYCEPGQVQYPLVVPVTQAAPQTRPGPGGDTAEQPNERMESGAVATEDFGSSCGEHSGQQANNPPSISADLALRTAASAATPDPALALTSGTASVEHPVSTTMNANSSDRDSAELVQDRNHMAKQLAEMRKRAKREHQKLNKKHKKEIKNLRKKSKRALERLMKRSKKLEEKARGLRGEREGCDDA</sequence>
<accession>A0ABR3DFT9</accession>
<keyword evidence="5" id="KW-1185">Reference proteome</keyword>
<comment type="caution">
    <text evidence="4">The sequence shown here is derived from an EMBL/GenBank/DDBJ whole genome shotgun (WGS) entry which is preliminary data.</text>
</comment>
<dbReference type="InterPro" id="IPR007527">
    <property type="entry name" value="Znf_SWIM"/>
</dbReference>
<keyword evidence="1" id="KW-0479">Metal-binding</keyword>
<name>A0ABR3DFT9_NEUIN</name>